<comment type="caution">
    <text evidence="2">The sequence shown here is derived from an EMBL/GenBank/DDBJ whole genome shotgun (WGS) entry which is preliminary data.</text>
</comment>
<reference evidence="2" key="2">
    <citation type="submission" date="2020-02" db="EMBL/GenBank/DDBJ databases">
        <authorList>
            <person name="Matsumoto Y."/>
            <person name="Motooka D."/>
            <person name="Nakamura S."/>
        </authorList>
    </citation>
    <scope>NUCLEOTIDE SEQUENCE</scope>
    <source>
        <strain evidence="2">JCM 30726</strain>
    </source>
</reference>
<evidence type="ECO:0000313" key="2">
    <source>
        <dbReference type="EMBL" id="GFG95620.1"/>
    </source>
</evidence>
<dbReference type="AlphaFoldDB" id="A0A7I9Z3S4"/>
<feature type="compositionally biased region" description="Low complexity" evidence="1">
    <location>
        <begin position="7"/>
        <end position="21"/>
    </location>
</feature>
<protein>
    <submittedName>
        <fullName evidence="2">Uncharacterized protein</fullName>
    </submittedName>
</protein>
<feature type="region of interest" description="Disordered" evidence="1">
    <location>
        <begin position="1"/>
        <end position="23"/>
    </location>
</feature>
<gene>
    <name evidence="2" type="ORF">MTIM_14990</name>
    <name evidence="3" type="ORF">MTIM_53100</name>
</gene>
<proteinExistence type="predicted"/>
<dbReference type="Proteomes" id="UP000465301">
    <property type="component" value="Unassembled WGS sequence"/>
</dbReference>
<organism evidence="2 4">
    <name type="scientific">Mycobacterium timonense</name>
    <dbReference type="NCBI Taxonomy" id="701043"/>
    <lineage>
        <taxon>Bacteria</taxon>
        <taxon>Bacillati</taxon>
        <taxon>Actinomycetota</taxon>
        <taxon>Actinomycetes</taxon>
        <taxon>Mycobacteriales</taxon>
        <taxon>Mycobacteriaceae</taxon>
        <taxon>Mycobacterium</taxon>
        <taxon>Mycobacterium avium complex (MAC)</taxon>
    </lineage>
</organism>
<keyword evidence="4" id="KW-1185">Reference proteome</keyword>
<evidence type="ECO:0000313" key="3">
    <source>
        <dbReference type="EMBL" id="GFG99431.1"/>
    </source>
</evidence>
<evidence type="ECO:0000313" key="4">
    <source>
        <dbReference type="Proteomes" id="UP000465301"/>
    </source>
</evidence>
<reference evidence="2 4" key="1">
    <citation type="journal article" date="2019" name="Emerg. Microbes Infect.">
        <title>Comprehensive subspecies identification of 175 nontuberculous mycobacteria species based on 7547 genomic profiles.</title>
        <authorList>
            <person name="Matsumoto Y."/>
            <person name="Kinjo T."/>
            <person name="Motooka D."/>
            <person name="Nabeya D."/>
            <person name="Jung N."/>
            <person name="Uechi K."/>
            <person name="Horii T."/>
            <person name="Iida T."/>
            <person name="Fujita J."/>
            <person name="Nakamura S."/>
        </authorList>
    </citation>
    <scope>NUCLEOTIDE SEQUENCE [LARGE SCALE GENOMIC DNA]</scope>
    <source>
        <strain evidence="2 4">JCM 30726</strain>
    </source>
</reference>
<name>A0A7I9Z3S4_9MYCO</name>
<sequence length="74" mass="7604">MTVTFGSPATVTLSTSPPVSSNANSCAAYSGTPVAVSTFGLPVSKFSRGSAARVTMNRVPDVSILKRIVPLFLS</sequence>
<evidence type="ECO:0000256" key="1">
    <source>
        <dbReference type="SAM" id="MobiDB-lite"/>
    </source>
</evidence>
<dbReference type="EMBL" id="BLLA01000003">
    <property type="protein sequence ID" value="GFG99431.1"/>
    <property type="molecule type" value="Genomic_DNA"/>
</dbReference>
<dbReference type="EMBL" id="BLLA01000001">
    <property type="protein sequence ID" value="GFG95620.1"/>
    <property type="molecule type" value="Genomic_DNA"/>
</dbReference>
<accession>A0A7I9Z3S4</accession>